<organism evidence="1 2">
    <name type="scientific">Scyliorhinus torazame</name>
    <name type="common">Cloudy catshark</name>
    <name type="synonym">Catulus torazame</name>
    <dbReference type="NCBI Taxonomy" id="75743"/>
    <lineage>
        <taxon>Eukaryota</taxon>
        <taxon>Metazoa</taxon>
        <taxon>Chordata</taxon>
        <taxon>Craniata</taxon>
        <taxon>Vertebrata</taxon>
        <taxon>Chondrichthyes</taxon>
        <taxon>Elasmobranchii</taxon>
        <taxon>Galeomorphii</taxon>
        <taxon>Galeoidea</taxon>
        <taxon>Carcharhiniformes</taxon>
        <taxon>Scyliorhinidae</taxon>
        <taxon>Scyliorhinus</taxon>
    </lineage>
</organism>
<dbReference type="Proteomes" id="UP000288216">
    <property type="component" value="Unassembled WGS sequence"/>
</dbReference>
<dbReference type="OrthoDB" id="9945035at2759"/>
<evidence type="ECO:0000313" key="1">
    <source>
        <dbReference type="EMBL" id="GCB65582.1"/>
    </source>
</evidence>
<name>A0A401NXI1_SCYTO</name>
<protein>
    <submittedName>
        <fullName evidence="1">Uncharacterized protein</fullName>
    </submittedName>
</protein>
<keyword evidence="2" id="KW-1185">Reference proteome</keyword>
<dbReference type="OMA" id="RPSVICF"/>
<evidence type="ECO:0000313" key="2">
    <source>
        <dbReference type="Proteomes" id="UP000288216"/>
    </source>
</evidence>
<accession>A0A401NXI1</accession>
<dbReference type="EMBL" id="BFAA01002860">
    <property type="protein sequence ID" value="GCB65582.1"/>
    <property type="molecule type" value="Genomic_DNA"/>
</dbReference>
<proteinExistence type="predicted"/>
<dbReference type="AlphaFoldDB" id="A0A401NXI1"/>
<comment type="caution">
    <text evidence="1">The sequence shown here is derived from an EMBL/GenBank/DDBJ whole genome shotgun (WGS) entry which is preliminary data.</text>
</comment>
<sequence>MPNKEVAHQPISAEWPSPEKTTTVGFTTAYADEMFTNTHVLPKERSVSHMKDDCDFALIRNDSLSAQVLNPKPESVPRRYFKVVKHRPSVICFSKKCVLFLNNNDIDKELYVVKAHTNLTAETFQVKQKDLSNIHIKEDHPMIIREILDETVSEALGQQDTLGNGTTRSQNCLVNFNNQSQDNEDSHTSCLVKTHELF</sequence>
<gene>
    <name evidence="1" type="ORF">scyTo_0007750</name>
</gene>
<reference evidence="1 2" key="1">
    <citation type="journal article" date="2018" name="Nat. Ecol. Evol.">
        <title>Shark genomes provide insights into elasmobranch evolution and the origin of vertebrates.</title>
        <authorList>
            <person name="Hara Y"/>
            <person name="Yamaguchi K"/>
            <person name="Onimaru K"/>
            <person name="Kadota M"/>
            <person name="Koyanagi M"/>
            <person name="Keeley SD"/>
            <person name="Tatsumi K"/>
            <person name="Tanaka K"/>
            <person name="Motone F"/>
            <person name="Kageyama Y"/>
            <person name="Nozu R"/>
            <person name="Adachi N"/>
            <person name="Nishimura O"/>
            <person name="Nakagawa R"/>
            <person name="Tanegashima C"/>
            <person name="Kiyatake I"/>
            <person name="Matsumoto R"/>
            <person name="Murakumo K"/>
            <person name="Nishida K"/>
            <person name="Terakita A"/>
            <person name="Kuratani S"/>
            <person name="Sato K"/>
            <person name="Hyodo S Kuraku.S."/>
        </authorList>
    </citation>
    <scope>NUCLEOTIDE SEQUENCE [LARGE SCALE GENOMIC DNA]</scope>
</reference>